<dbReference type="Pfam" id="PF13600">
    <property type="entry name" value="DUF4140"/>
    <property type="match status" value="1"/>
</dbReference>
<dbReference type="NCBIfam" id="TIGR02231">
    <property type="entry name" value="mucoidy inhibitor MuiA family protein"/>
    <property type="match status" value="1"/>
</dbReference>
<dbReference type="STRING" id="1353952.A0A165JI64"/>
<dbReference type="InterPro" id="IPR025554">
    <property type="entry name" value="DUF4140"/>
</dbReference>
<feature type="coiled-coil region" evidence="1">
    <location>
        <begin position="139"/>
        <end position="166"/>
    </location>
</feature>
<dbReference type="InParanoid" id="A0A165JI64"/>
<feature type="domain" description="DUF4139" evidence="2">
    <location>
        <begin position="196"/>
        <end position="590"/>
    </location>
</feature>
<name>A0A165JI64_9BASI</name>
<dbReference type="InterPro" id="IPR011935">
    <property type="entry name" value="CHP02231"/>
</dbReference>
<proteinExistence type="predicted"/>
<dbReference type="PANTHER" id="PTHR31005:SF8">
    <property type="entry name" value="DUF4139 DOMAIN-CONTAINING PROTEIN"/>
    <property type="match status" value="1"/>
</dbReference>
<evidence type="ECO:0000313" key="5">
    <source>
        <dbReference type="Proteomes" id="UP000076842"/>
    </source>
</evidence>
<evidence type="ECO:0000259" key="3">
    <source>
        <dbReference type="Pfam" id="PF13600"/>
    </source>
</evidence>
<evidence type="ECO:0000256" key="1">
    <source>
        <dbReference type="SAM" id="Coils"/>
    </source>
</evidence>
<evidence type="ECO:0008006" key="6">
    <source>
        <dbReference type="Google" id="ProtNLM"/>
    </source>
</evidence>
<evidence type="ECO:0000259" key="2">
    <source>
        <dbReference type="Pfam" id="PF13598"/>
    </source>
</evidence>
<gene>
    <name evidence="4" type="ORF">CALCODRAFT_463674</name>
</gene>
<protein>
    <recommendedName>
        <fullName evidence="6">Mucoidy inhibitor A</fullName>
    </recommendedName>
</protein>
<organism evidence="4 5">
    <name type="scientific">Calocera cornea HHB12733</name>
    <dbReference type="NCBI Taxonomy" id="1353952"/>
    <lineage>
        <taxon>Eukaryota</taxon>
        <taxon>Fungi</taxon>
        <taxon>Dikarya</taxon>
        <taxon>Basidiomycota</taxon>
        <taxon>Agaricomycotina</taxon>
        <taxon>Dacrymycetes</taxon>
        <taxon>Dacrymycetales</taxon>
        <taxon>Dacrymycetaceae</taxon>
        <taxon>Calocera</taxon>
    </lineage>
</organism>
<accession>A0A165JI64</accession>
<sequence length="597" mass="65269">MSHTIEIDASEHPVASVTVYQQRAEVVRDFTVELEAGQSEVQIIKLPTCMDESSLRVDGLGNAVIFDVIYEEVSPDLNIPKASSDKVAALETQESSLTRELKVLSSQTTVLDDFSRTLSAKDVKPAQLVEFMGILQEKGMDLEEKVEKVSKQLKEVRDEIARERNGQVPSEEARKLATKVTVVVLAEQAGQAELIVKYVVSNADWQPLYDLRATVDSSSKSANTTSISLNYRASITQTTGEDWKDVNLVLSTSSPLTGAEIPTLWPQRIGRAYAFRSVGGTRRRRSRMAKEAYSIPAMPMGRLAMPEGGGGIYDALEESTDDFVYGAAPPPPLMSARMTEAVDGAISANFHIEGKSSIPSDDAAHKVAIAVLDLTAKLEWIAVPRLNTSAFLQCQITNSSAYVLLRGPSNVFLDGSFVAKSSIPYATPQDIFSCSVGVDPSIRITYPPVSKKTRIQPAGGFLSSSKLDATLFTQRISLKNARQSDVKLLVRDLVPVSEEQKFKVVVIEPSNLDSAKAGEEVKVSPEVFCYWARKDWHVTDKGTVSAGSLSKKLYKSSQSDVPDGQVEWVVSLGPGKDIEFTLSWEVTAPQGEQWIVR</sequence>
<keyword evidence="1" id="KW-0175">Coiled coil</keyword>
<dbReference type="InterPro" id="IPR037291">
    <property type="entry name" value="DUF4139"/>
</dbReference>
<dbReference type="Pfam" id="PF13598">
    <property type="entry name" value="DUF4139"/>
    <property type="match status" value="1"/>
</dbReference>
<dbReference type="PANTHER" id="PTHR31005">
    <property type="entry name" value="DUF4139 DOMAIN-CONTAINING PROTEIN"/>
    <property type="match status" value="1"/>
</dbReference>
<dbReference type="AlphaFoldDB" id="A0A165JI64"/>
<reference evidence="4 5" key="1">
    <citation type="journal article" date="2016" name="Mol. Biol. Evol.">
        <title>Comparative Genomics of Early-Diverging Mushroom-Forming Fungi Provides Insights into the Origins of Lignocellulose Decay Capabilities.</title>
        <authorList>
            <person name="Nagy L.G."/>
            <person name="Riley R."/>
            <person name="Tritt A."/>
            <person name="Adam C."/>
            <person name="Daum C."/>
            <person name="Floudas D."/>
            <person name="Sun H."/>
            <person name="Yadav J.S."/>
            <person name="Pangilinan J."/>
            <person name="Larsson K.H."/>
            <person name="Matsuura K."/>
            <person name="Barry K."/>
            <person name="Labutti K."/>
            <person name="Kuo R."/>
            <person name="Ohm R.A."/>
            <person name="Bhattacharya S.S."/>
            <person name="Shirouzu T."/>
            <person name="Yoshinaga Y."/>
            <person name="Martin F.M."/>
            <person name="Grigoriev I.V."/>
            <person name="Hibbett D.S."/>
        </authorList>
    </citation>
    <scope>NUCLEOTIDE SEQUENCE [LARGE SCALE GENOMIC DNA]</scope>
    <source>
        <strain evidence="4 5">HHB12733</strain>
    </source>
</reference>
<feature type="domain" description="DUF4140" evidence="3">
    <location>
        <begin position="17"/>
        <end position="112"/>
    </location>
</feature>
<dbReference type="Proteomes" id="UP000076842">
    <property type="component" value="Unassembled WGS sequence"/>
</dbReference>
<evidence type="ECO:0000313" key="4">
    <source>
        <dbReference type="EMBL" id="KZT61867.1"/>
    </source>
</evidence>
<dbReference type="EMBL" id="KV423920">
    <property type="protein sequence ID" value="KZT61867.1"/>
    <property type="molecule type" value="Genomic_DNA"/>
</dbReference>
<dbReference type="OrthoDB" id="10068793at2759"/>
<keyword evidence="5" id="KW-1185">Reference proteome</keyword>